<dbReference type="EMBL" id="CP012040">
    <property type="protein sequence ID" value="AKP52901.1"/>
    <property type="molecule type" value="Genomic_DNA"/>
</dbReference>
<proteinExistence type="predicted"/>
<gene>
    <name evidence="1" type="ORF">CA2015_3519</name>
</gene>
<dbReference type="KEGG" id="camu:CA2015_3519"/>
<keyword evidence="2" id="KW-1185">Reference proteome</keyword>
<dbReference type="STRING" id="320787.CA2015_3519"/>
<dbReference type="Proteomes" id="UP000036520">
    <property type="component" value="Chromosome"/>
</dbReference>
<sequence>MKKTPFLILILIFLIIQKGYSCICWEKIDSELFKGLIERSDFVFVGEAVRNVGFHNQRNNQLDQEGIGYNVLFKVDSVIKGKLKSQEVIIDQDNDGSCAQTFKIGKKYIVFGIDYKKHWRYEETIKEEMEYKKESYEDLTQFDFYTSLKNEYPIINTNYCSSFLKKKHILEFLK</sequence>
<evidence type="ECO:0000313" key="2">
    <source>
        <dbReference type="Proteomes" id="UP000036520"/>
    </source>
</evidence>
<evidence type="ECO:0000313" key="1">
    <source>
        <dbReference type="EMBL" id="AKP52901.1"/>
    </source>
</evidence>
<dbReference type="Gene3D" id="2.40.50.120">
    <property type="match status" value="1"/>
</dbReference>
<dbReference type="AlphaFoldDB" id="A0A0H4PEJ9"/>
<dbReference type="OrthoDB" id="825090at2"/>
<organism evidence="1 2">
    <name type="scientific">Cyclobacterium amurskyense</name>
    <dbReference type="NCBI Taxonomy" id="320787"/>
    <lineage>
        <taxon>Bacteria</taxon>
        <taxon>Pseudomonadati</taxon>
        <taxon>Bacteroidota</taxon>
        <taxon>Cytophagia</taxon>
        <taxon>Cytophagales</taxon>
        <taxon>Cyclobacteriaceae</taxon>
        <taxon>Cyclobacterium</taxon>
    </lineage>
</organism>
<dbReference type="InterPro" id="IPR008993">
    <property type="entry name" value="TIMP-like_OB-fold"/>
</dbReference>
<name>A0A0H4PEJ9_9BACT</name>
<dbReference type="RefSeq" id="WP_048643072.1">
    <property type="nucleotide sequence ID" value="NZ_CP012040.1"/>
</dbReference>
<protein>
    <submittedName>
        <fullName evidence="1">Uncharacterized protein</fullName>
    </submittedName>
</protein>
<reference evidence="1 2" key="1">
    <citation type="submission" date="2015-07" db="EMBL/GenBank/DDBJ databases">
        <authorList>
            <person name="Kim K.M."/>
        </authorList>
    </citation>
    <scope>NUCLEOTIDE SEQUENCE [LARGE SCALE GENOMIC DNA]</scope>
    <source>
        <strain evidence="1 2">KCTC 12363</strain>
    </source>
</reference>
<accession>A0A0H4PEJ9</accession>